<keyword evidence="1 2" id="KW-0645">Protease</keyword>
<dbReference type="PANTHER" id="PTHR21004:SF0">
    <property type="entry name" value="PEROXISOMAL LEADER PEPTIDE-PROCESSING PROTEASE"/>
    <property type="match status" value="1"/>
</dbReference>
<dbReference type="PANTHER" id="PTHR21004">
    <property type="entry name" value="SERINE PROTEASE-RELATED"/>
    <property type="match status" value="1"/>
</dbReference>
<dbReference type="InterPro" id="IPR039245">
    <property type="entry name" value="TYSND1/DEG15"/>
</dbReference>
<comment type="function">
    <text evidence="1">Peroxisomal protease that mediates both the removal of the leader peptide from proteins containing a PTS2 target sequence and processes several PTS1-containing proteins. Catalyzes the processing of PTS1-proteins involved in the peroxisomal beta-oxidation of fatty acids.</text>
</comment>
<sequence length="245" mass="27036">MNVLEKNIMVTINVKADNSIDKSGGSGGENDNRYLYLNSVVKIECGQNEGTAVCVHTSDANDRHLFLTCAHVVDHTVQSVILRYGGHAIKGRVIYANRKAVPYDIAVIVSERITGILACHISDKTPVIGQKMFSVGFPCREYVPSTVFGHMYRMIHNILTTTCNVREGFSGGPVFSIDRKLLGLTVGKLNVGTIHFVLPSIEFVKTINKYIITNNVEVLNDLESKCPLKMALWNNGIPTFKACHI</sequence>
<organism evidence="2">
    <name type="scientific">Schizaphis graminum</name>
    <name type="common">Green bug aphid</name>
    <dbReference type="NCBI Taxonomy" id="13262"/>
    <lineage>
        <taxon>Eukaryota</taxon>
        <taxon>Metazoa</taxon>
        <taxon>Ecdysozoa</taxon>
        <taxon>Arthropoda</taxon>
        <taxon>Hexapoda</taxon>
        <taxon>Insecta</taxon>
        <taxon>Pterygota</taxon>
        <taxon>Neoptera</taxon>
        <taxon>Paraneoptera</taxon>
        <taxon>Hemiptera</taxon>
        <taxon>Sternorrhyncha</taxon>
        <taxon>Aphidomorpha</taxon>
        <taxon>Aphidoidea</taxon>
        <taxon>Aphididae</taxon>
        <taxon>Aphidini</taxon>
        <taxon>Schizaphis</taxon>
    </lineage>
</organism>
<name>A0A2S2NPN0_SCHGA</name>
<dbReference type="EMBL" id="GGMR01006530">
    <property type="protein sequence ID" value="MBY19149.1"/>
    <property type="molecule type" value="Transcribed_RNA"/>
</dbReference>
<dbReference type="Gene3D" id="2.40.10.10">
    <property type="entry name" value="Trypsin-like serine proteases"/>
    <property type="match status" value="2"/>
</dbReference>
<dbReference type="GO" id="GO:0004252">
    <property type="term" value="F:serine-type endopeptidase activity"/>
    <property type="evidence" value="ECO:0007669"/>
    <property type="project" value="InterPro"/>
</dbReference>
<comment type="PTM">
    <text evidence="1">The full-lengh TYSND1 is the active the proteolytic processing of PTS1- and PTS2-proteins and in self-cleavage, and intermolecular self-cleavage of TYSND1 down-regulates its protease activity.</text>
</comment>
<dbReference type="EC" id="3.4.21.-" evidence="1"/>
<keyword evidence="1" id="KW-0576">Peroxisome</keyword>
<evidence type="ECO:0000256" key="1">
    <source>
        <dbReference type="PIRNR" id="PIRNR037989"/>
    </source>
</evidence>
<evidence type="ECO:0000313" key="2">
    <source>
        <dbReference type="EMBL" id="MBY19149.1"/>
    </source>
</evidence>
<comment type="similarity">
    <text evidence="1">Belongs to the peptidase S1B family.</text>
</comment>
<dbReference type="GO" id="GO:0005777">
    <property type="term" value="C:peroxisome"/>
    <property type="evidence" value="ECO:0007669"/>
    <property type="project" value="UniProtKB-SubCell"/>
</dbReference>
<dbReference type="InterPro" id="IPR043504">
    <property type="entry name" value="Peptidase_S1_PA_chymotrypsin"/>
</dbReference>
<accession>A0A2S2NPN0</accession>
<keyword evidence="1" id="KW-0378">Hydrolase</keyword>
<dbReference type="Pfam" id="PF13365">
    <property type="entry name" value="Trypsin_2"/>
    <property type="match status" value="1"/>
</dbReference>
<gene>
    <name evidence="2" type="primary">Tysnd1</name>
    <name evidence="2" type="ORF">g.114539</name>
</gene>
<dbReference type="SUPFAM" id="SSF50494">
    <property type="entry name" value="Trypsin-like serine proteases"/>
    <property type="match status" value="1"/>
</dbReference>
<reference evidence="2" key="1">
    <citation type="submission" date="2018-04" db="EMBL/GenBank/DDBJ databases">
        <title>Transcriptome of Schizaphis graminum biotype I.</title>
        <authorList>
            <person name="Scully E.D."/>
            <person name="Geib S.M."/>
            <person name="Palmer N.A."/>
            <person name="Koch K."/>
            <person name="Bradshaw J."/>
            <person name="Heng-Moss T."/>
            <person name="Sarath G."/>
        </authorList>
    </citation>
    <scope>NUCLEOTIDE SEQUENCE</scope>
</reference>
<dbReference type="GO" id="GO:0016485">
    <property type="term" value="P:protein processing"/>
    <property type="evidence" value="ECO:0007669"/>
    <property type="project" value="InterPro"/>
</dbReference>
<dbReference type="AlphaFoldDB" id="A0A2S2NPN0"/>
<keyword evidence="1" id="KW-0720">Serine protease</keyword>
<dbReference type="GO" id="GO:0031998">
    <property type="term" value="P:regulation of fatty acid beta-oxidation"/>
    <property type="evidence" value="ECO:0007669"/>
    <property type="project" value="TreeGrafter"/>
</dbReference>
<comment type="subcellular location">
    <subcellularLocation>
        <location evidence="1">Peroxisome</location>
    </subcellularLocation>
</comment>
<dbReference type="InterPro" id="IPR009003">
    <property type="entry name" value="Peptidase_S1_PA"/>
</dbReference>
<protein>
    <recommendedName>
        <fullName evidence="1">Peroxisomal leader peptide-processing protease</fullName>
        <ecNumber evidence="1">3.4.21.-</ecNumber>
    </recommendedName>
</protein>
<proteinExistence type="inferred from homology"/>